<dbReference type="InterPro" id="IPR008969">
    <property type="entry name" value="CarboxyPept-like_regulatory"/>
</dbReference>
<dbReference type="RefSeq" id="WP_111373070.1">
    <property type="nucleotide sequence ID" value="NZ_CP029480.1"/>
</dbReference>
<dbReference type="EMBL" id="CP029480">
    <property type="protein sequence ID" value="AWV99702.1"/>
    <property type="molecule type" value="Genomic_DNA"/>
</dbReference>
<reference evidence="2 3" key="1">
    <citation type="submission" date="2018-05" db="EMBL/GenBank/DDBJ databases">
        <title>Complete genome sequence of Arcticibacterium luteifluviistationis SM1504T, a cytophagaceae bacterium isolated from Arctic surface seawater.</title>
        <authorList>
            <person name="Li Y."/>
            <person name="Qin Q.-L."/>
        </authorList>
    </citation>
    <scope>NUCLEOTIDE SEQUENCE [LARGE SCALE GENOMIC DNA]</scope>
    <source>
        <strain evidence="2 3">SM1504</strain>
    </source>
</reference>
<feature type="chain" id="PRO_5016247433" description="Carboxypeptidase-like regulatory domain-containing protein" evidence="1">
    <location>
        <begin position="19"/>
        <end position="808"/>
    </location>
</feature>
<evidence type="ECO:0000313" key="2">
    <source>
        <dbReference type="EMBL" id="AWV99702.1"/>
    </source>
</evidence>
<evidence type="ECO:0000256" key="1">
    <source>
        <dbReference type="SAM" id="SignalP"/>
    </source>
</evidence>
<evidence type="ECO:0008006" key="4">
    <source>
        <dbReference type="Google" id="ProtNLM"/>
    </source>
</evidence>
<dbReference type="KEGG" id="als:DJ013_16590"/>
<dbReference type="Gene3D" id="2.60.40.1120">
    <property type="entry name" value="Carboxypeptidase-like, regulatory domain"/>
    <property type="match status" value="1"/>
</dbReference>
<proteinExistence type="predicted"/>
<protein>
    <recommendedName>
        <fullName evidence="4">Carboxypeptidase-like regulatory domain-containing protein</fullName>
    </recommendedName>
</protein>
<feature type="signal peptide" evidence="1">
    <location>
        <begin position="1"/>
        <end position="18"/>
    </location>
</feature>
<keyword evidence="1" id="KW-0732">Signal</keyword>
<sequence length="808" mass="93500">MRALLSCLLFLGAFGLQAQTFYKLRGYVYSEDNQPLPGANIRVYDSQTGTQANAEGQFEINLEQGLHRIGVSYIGYTSEFLEFVIEEDNVKNIFLKADTSMLNEVVVNVKKKDFSYEVVRNVIENKEKYLNQYQNYRCNTYVKSLEEPVNIKAPKPSKDDDPFKNDSIPQKNYFEANITRYAAPPNKLKEERTAVKKIGEQETLYFTSTTDGEFDLYQNLQQVKRLSENSFVSPISPLGFASYKYKLEDTFYDDGKLVYKISVKPKQTGNALYEGKIEVIDQLWVLKNVDLKLSKKSLIIYDEFAFKQAYENIDGKWVISSERFEWKLKEAGQIKTGVTTVSQSDFVFDSIYAKNFFGPELAKTTQEAYKRDSTFWDSIRPEPLSREERDVVKKQEAYDLRVNSKDYLDSIDAVYNKVTFLKVAWSGVGHVNRAKKTNWEFGSIPSLINVVAIGGWRMQYNINYLKRFENRKRIKVTPYLNYGFLNRDLRGQLTVDYLYNPVKQSSLFLNIGQGFDVINGSATISDIIKRNNFYINTGLNLGHRTELFNGFYFNTDIQVNKREDFGDFKFSRLGDELFDENDPQVFPNSTILKTNFKIDYTPKQLYISEPNEKIVLGSKFPTFSLQYKRAFQLDNELKKAFTNIEFNIAQYFNVGILGTSEYKISIGKFLDTTKVAPMDYKYQRGGDPIWFSPSMSTYQLIPQTFSTFGWVFESHYEHQFNGFLTSKIPLINKTGINTTVGAGLLYVPEQNYQYSELYAGINRVFKLGKARFRLGAYYVTSQSNQFGFDSGFKFSLEPYNRNKNTWSF</sequence>
<organism evidence="2 3">
    <name type="scientific">Arcticibacterium luteifluviistationis</name>
    <dbReference type="NCBI Taxonomy" id="1784714"/>
    <lineage>
        <taxon>Bacteria</taxon>
        <taxon>Pseudomonadati</taxon>
        <taxon>Bacteroidota</taxon>
        <taxon>Cytophagia</taxon>
        <taxon>Cytophagales</taxon>
        <taxon>Leadbetterellaceae</taxon>
        <taxon>Arcticibacterium</taxon>
    </lineage>
</organism>
<dbReference type="Pfam" id="PF13715">
    <property type="entry name" value="CarbopepD_reg_2"/>
    <property type="match status" value="1"/>
</dbReference>
<keyword evidence="3" id="KW-1185">Reference proteome</keyword>
<dbReference type="AlphaFoldDB" id="A0A2Z4GEF3"/>
<dbReference type="Pfam" id="PF18939">
    <property type="entry name" value="DUF5686"/>
    <property type="match status" value="1"/>
</dbReference>
<name>A0A2Z4GEF3_9BACT</name>
<dbReference type="SUPFAM" id="SSF49464">
    <property type="entry name" value="Carboxypeptidase regulatory domain-like"/>
    <property type="match status" value="1"/>
</dbReference>
<dbReference type="OrthoDB" id="983143at2"/>
<dbReference type="InterPro" id="IPR043741">
    <property type="entry name" value="DUF5686"/>
</dbReference>
<evidence type="ECO:0000313" key="3">
    <source>
        <dbReference type="Proteomes" id="UP000249873"/>
    </source>
</evidence>
<gene>
    <name evidence="2" type="ORF">DJ013_16590</name>
</gene>
<dbReference type="Proteomes" id="UP000249873">
    <property type="component" value="Chromosome"/>
</dbReference>
<accession>A0A2Z4GEF3</accession>